<keyword evidence="6" id="KW-0808">Transferase</keyword>
<dbReference type="InterPro" id="IPR007318">
    <property type="entry name" value="Phopholipid_MeTrfase"/>
</dbReference>
<dbReference type="PANTHER" id="PTHR12714:SF9">
    <property type="entry name" value="PROTEIN-S-ISOPRENYLCYSTEINE O-METHYLTRANSFERASE"/>
    <property type="match status" value="1"/>
</dbReference>
<dbReference type="Gene3D" id="1.20.120.1630">
    <property type="match status" value="1"/>
</dbReference>
<dbReference type="AlphaFoldDB" id="A0A1V4IV84"/>
<dbReference type="GO" id="GO:0008168">
    <property type="term" value="F:methyltransferase activity"/>
    <property type="evidence" value="ECO:0007669"/>
    <property type="project" value="UniProtKB-KW"/>
</dbReference>
<proteinExistence type="predicted"/>
<feature type="transmembrane region" description="Helical" evidence="5">
    <location>
        <begin position="84"/>
        <end position="108"/>
    </location>
</feature>
<feature type="transmembrane region" description="Helical" evidence="5">
    <location>
        <begin position="51"/>
        <end position="72"/>
    </location>
</feature>
<protein>
    <submittedName>
        <fullName evidence="6">Isoprenylcysteine carboxyl methyltransferase (ICMT) family protein</fullName>
    </submittedName>
</protein>
<evidence type="ECO:0000313" key="7">
    <source>
        <dbReference type="Proteomes" id="UP000190080"/>
    </source>
</evidence>
<evidence type="ECO:0000256" key="3">
    <source>
        <dbReference type="ARBA" id="ARBA00022989"/>
    </source>
</evidence>
<dbReference type="PANTHER" id="PTHR12714">
    <property type="entry name" value="PROTEIN-S ISOPRENYLCYSTEINE O-METHYLTRANSFERASE"/>
    <property type="match status" value="1"/>
</dbReference>
<evidence type="ECO:0000313" key="6">
    <source>
        <dbReference type="EMBL" id="OPJ63941.1"/>
    </source>
</evidence>
<dbReference type="Pfam" id="PF04191">
    <property type="entry name" value="PEMT"/>
    <property type="match status" value="1"/>
</dbReference>
<sequence length="198" mass="22974">MYINLISFLLLLVFGLIFLLKLYVLRKKYSLQANVLANRNKGRKVQLVERMVQISSATWILVWIGEIVLVQLNIVNKFQLWNNYYVSILGLIVMTVGVMFFIVAAMTMKASWRVGIDKSSKSKLITEGIYRYSRNPTFVGLYFIVIGIFLVYADAATCISMLANMYAINRLVLEEEKHLKEIFGKEYDVYIKKTPRYL</sequence>
<dbReference type="Proteomes" id="UP000190080">
    <property type="component" value="Unassembled WGS sequence"/>
</dbReference>
<comment type="caution">
    <text evidence="6">The sequence shown here is derived from an EMBL/GenBank/DDBJ whole genome shotgun (WGS) entry which is preliminary data.</text>
</comment>
<dbReference type="STRING" id="1450648.CLORY_08130"/>
<name>A0A1V4IV84_9CLOT</name>
<dbReference type="GO" id="GO:0032259">
    <property type="term" value="P:methylation"/>
    <property type="evidence" value="ECO:0007669"/>
    <property type="project" value="UniProtKB-KW"/>
</dbReference>
<keyword evidence="3 5" id="KW-1133">Transmembrane helix</keyword>
<keyword evidence="6" id="KW-0489">Methyltransferase</keyword>
<dbReference type="GO" id="GO:0012505">
    <property type="term" value="C:endomembrane system"/>
    <property type="evidence" value="ECO:0007669"/>
    <property type="project" value="UniProtKB-SubCell"/>
</dbReference>
<evidence type="ECO:0000256" key="1">
    <source>
        <dbReference type="ARBA" id="ARBA00004127"/>
    </source>
</evidence>
<keyword evidence="4 5" id="KW-0472">Membrane</keyword>
<dbReference type="EMBL" id="MZGV01000006">
    <property type="protein sequence ID" value="OPJ63941.1"/>
    <property type="molecule type" value="Genomic_DNA"/>
</dbReference>
<reference evidence="6 7" key="1">
    <citation type="submission" date="2017-03" db="EMBL/GenBank/DDBJ databases">
        <title>Genome sequence of Clostridium oryzae DSM 28571.</title>
        <authorList>
            <person name="Poehlein A."/>
            <person name="Daniel R."/>
        </authorList>
    </citation>
    <scope>NUCLEOTIDE SEQUENCE [LARGE SCALE GENOMIC DNA]</scope>
    <source>
        <strain evidence="6 7">DSM 28571</strain>
    </source>
</reference>
<evidence type="ECO:0000256" key="5">
    <source>
        <dbReference type="SAM" id="Phobius"/>
    </source>
</evidence>
<evidence type="ECO:0000256" key="4">
    <source>
        <dbReference type="ARBA" id="ARBA00023136"/>
    </source>
</evidence>
<dbReference type="RefSeq" id="WP_169911519.1">
    <property type="nucleotide sequence ID" value="NZ_MZGV01000006.1"/>
</dbReference>
<gene>
    <name evidence="6" type="ORF">CLORY_08130</name>
</gene>
<organism evidence="6 7">
    <name type="scientific">Clostridium oryzae</name>
    <dbReference type="NCBI Taxonomy" id="1450648"/>
    <lineage>
        <taxon>Bacteria</taxon>
        <taxon>Bacillati</taxon>
        <taxon>Bacillota</taxon>
        <taxon>Clostridia</taxon>
        <taxon>Eubacteriales</taxon>
        <taxon>Clostridiaceae</taxon>
        <taxon>Clostridium</taxon>
    </lineage>
</organism>
<evidence type="ECO:0000256" key="2">
    <source>
        <dbReference type="ARBA" id="ARBA00022692"/>
    </source>
</evidence>
<feature type="transmembrane region" description="Helical" evidence="5">
    <location>
        <begin position="139"/>
        <end position="163"/>
    </location>
</feature>
<comment type="subcellular location">
    <subcellularLocation>
        <location evidence="1">Endomembrane system</location>
        <topology evidence="1">Multi-pass membrane protein</topology>
    </subcellularLocation>
</comment>
<keyword evidence="2 5" id="KW-0812">Transmembrane</keyword>
<keyword evidence="7" id="KW-1185">Reference proteome</keyword>
<accession>A0A1V4IV84</accession>
<feature type="transmembrane region" description="Helical" evidence="5">
    <location>
        <begin position="6"/>
        <end position="24"/>
    </location>
</feature>